<proteinExistence type="predicted"/>
<dbReference type="Proteomes" id="UP000746535">
    <property type="component" value="Unassembled WGS sequence"/>
</dbReference>
<protein>
    <submittedName>
        <fullName evidence="2">Uncharacterized protein</fullName>
    </submittedName>
</protein>
<accession>A0ABX0YFY9</accession>
<evidence type="ECO:0000313" key="2">
    <source>
        <dbReference type="EMBL" id="NJP01284.1"/>
    </source>
</evidence>
<sequence>MAGQPLLHQPVGYLDRPSNTNLTAIMARFDQAYRAEGAVQNAEEETQFRSEQEILALTATTALPNAGLIPFESPRPAPSPPMRDHHDRLANRLMNKFAPPVTKKLHKDRPPPKPTGKESTATRLMNNLAPPVINRLQKDRPLPKPIGEESTASRLMDKLASPVTHKLQKDRPASQPTGQKGMVTRLVNKLAPPVSNKLKKKPPLSSSLNAHIVSDPLLMPGHTMNSGWSVSTDDGIGRVRRVFDRFTPDFKAHLKHFWKGDPVHES</sequence>
<keyword evidence="3" id="KW-1185">Reference proteome</keyword>
<dbReference type="RefSeq" id="WP_168083843.1">
    <property type="nucleotide sequence ID" value="NZ_JAAVJI010000004.1"/>
</dbReference>
<name>A0ABX0YFY9_9PSED</name>
<gene>
    <name evidence="2" type="ORF">HBH25_10470</name>
</gene>
<reference evidence="2 3" key="1">
    <citation type="submission" date="2020-03" db="EMBL/GenBank/DDBJ databases">
        <authorList>
            <person name="Wang L."/>
            <person name="He N."/>
            <person name="Li Y."/>
            <person name="Fang Y."/>
            <person name="Zhang F."/>
        </authorList>
    </citation>
    <scope>NUCLEOTIDE SEQUENCE [LARGE SCALE GENOMIC DNA]</scope>
    <source>
        <strain evidence="3">hsmgli-8</strain>
    </source>
</reference>
<evidence type="ECO:0000256" key="1">
    <source>
        <dbReference type="SAM" id="MobiDB-lite"/>
    </source>
</evidence>
<feature type="region of interest" description="Disordered" evidence="1">
    <location>
        <begin position="102"/>
        <end position="121"/>
    </location>
</feature>
<comment type="caution">
    <text evidence="2">The sequence shown here is derived from an EMBL/GenBank/DDBJ whole genome shotgun (WGS) entry which is preliminary data.</text>
</comment>
<evidence type="ECO:0000313" key="3">
    <source>
        <dbReference type="Proteomes" id="UP000746535"/>
    </source>
</evidence>
<organism evidence="2 3">
    <name type="scientific">Pseudomonas quercus</name>
    <dbReference type="NCBI Taxonomy" id="2722792"/>
    <lineage>
        <taxon>Bacteria</taxon>
        <taxon>Pseudomonadati</taxon>
        <taxon>Pseudomonadota</taxon>
        <taxon>Gammaproteobacteria</taxon>
        <taxon>Pseudomonadales</taxon>
        <taxon>Pseudomonadaceae</taxon>
        <taxon>Pseudomonas</taxon>
    </lineage>
</organism>
<dbReference type="EMBL" id="JAAVJI010000004">
    <property type="protein sequence ID" value="NJP01284.1"/>
    <property type="molecule type" value="Genomic_DNA"/>
</dbReference>